<dbReference type="Proteomes" id="UP000719412">
    <property type="component" value="Unassembled WGS sequence"/>
</dbReference>
<dbReference type="GO" id="GO:0005739">
    <property type="term" value="C:mitochondrion"/>
    <property type="evidence" value="ECO:0007669"/>
    <property type="project" value="TreeGrafter"/>
</dbReference>
<evidence type="ECO:0000256" key="1">
    <source>
        <dbReference type="ARBA" id="ARBA00001946"/>
    </source>
</evidence>
<dbReference type="InterPro" id="IPR050264">
    <property type="entry name" value="Bact_CCA-adding_enz_type3_sf"/>
</dbReference>
<keyword evidence="3 9" id="KW-0808">Transferase</keyword>
<comment type="cofactor">
    <cofactor evidence="1">
        <name>Mg(2+)</name>
        <dbReference type="ChEBI" id="CHEBI:18420"/>
    </cofactor>
</comment>
<reference evidence="12" key="2">
    <citation type="submission" date="2021-08" db="EMBL/GenBank/DDBJ databases">
        <authorList>
            <person name="Eriksson T."/>
        </authorList>
    </citation>
    <scope>NUCLEOTIDE SEQUENCE</scope>
    <source>
        <strain evidence="12">Stoneville</strain>
        <tissue evidence="12">Whole head</tissue>
    </source>
</reference>
<dbReference type="GO" id="GO:0001680">
    <property type="term" value="P:tRNA 3'-terminal CCA addition"/>
    <property type="evidence" value="ECO:0007669"/>
    <property type="project" value="TreeGrafter"/>
</dbReference>
<evidence type="ECO:0000256" key="9">
    <source>
        <dbReference type="RuleBase" id="RU003953"/>
    </source>
</evidence>
<dbReference type="GO" id="GO:0000166">
    <property type="term" value="F:nucleotide binding"/>
    <property type="evidence" value="ECO:0007669"/>
    <property type="project" value="UniProtKB-KW"/>
</dbReference>
<proteinExistence type="inferred from homology"/>
<feature type="domain" description="Poly A polymerase head" evidence="10">
    <location>
        <begin position="82"/>
        <end position="204"/>
    </location>
</feature>
<dbReference type="Gene3D" id="1.10.3090.10">
    <property type="entry name" value="cca-adding enzyme, domain 2"/>
    <property type="match status" value="1"/>
</dbReference>
<dbReference type="Pfam" id="PF12627">
    <property type="entry name" value="PolyA_pol_RNAbd"/>
    <property type="match status" value="1"/>
</dbReference>
<dbReference type="InterPro" id="IPR043519">
    <property type="entry name" value="NT_sf"/>
</dbReference>
<dbReference type="SUPFAM" id="SSF81301">
    <property type="entry name" value="Nucleotidyltransferase"/>
    <property type="match status" value="1"/>
</dbReference>
<dbReference type="SUPFAM" id="SSF81891">
    <property type="entry name" value="Poly A polymerase C-terminal region-like"/>
    <property type="match status" value="1"/>
</dbReference>
<evidence type="ECO:0008006" key="14">
    <source>
        <dbReference type="Google" id="ProtNLM"/>
    </source>
</evidence>
<dbReference type="Gene3D" id="3.30.460.10">
    <property type="entry name" value="Beta Polymerase, domain 2"/>
    <property type="match status" value="1"/>
</dbReference>
<keyword evidence="13" id="KW-1185">Reference proteome</keyword>
<dbReference type="GO" id="GO:1990180">
    <property type="term" value="P:mitochondrial tRNA 3'-end processing"/>
    <property type="evidence" value="ECO:0007669"/>
    <property type="project" value="TreeGrafter"/>
</dbReference>
<dbReference type="GO" id="GO:0016779">
    <property type="term" value="F:nucleotidyltransferase activity"/>
    <property type="evidence" value="ECO:0007669"/>
    <property type="project" value="UniProtKB-KW"/>
</dbReference>
<evidence type="ECO:0000256" key="3">
    <source>
        <dbReference type="ARBA" id="ARBA00022679"/>
    </source>
</evidence>
<dbReference type="Pfam" id="PF01743">
    <property type="entry name" value="PolyA_pol"/>
    <property type="match status" value="1"/>
</dbReference>
<evidence type="ECO:0000256" key="5">
    <source>
        <dbReference type="ARBA" id="ARBA00022695"/>
    </source>
</evidence>
<keyword evidence="4" id="KW-0819">tRNA processing</keyword>
<evidence type="ECO:0000259" key="10">
    <source>
        <dbReference type="Pfam" id="PF01743"/>
    </source>
</evidence>
<comment type="caution">
    <text evidence="12">The sequence shown here is derived from an EMBL/GenBank/DDBJ whole genome shotgun (WGS) entry which is preliminary data.</text>
</comment>
<dbReference type="PANTHER" id="PTHR46173">
    <property type="entry name" value="CCA TRNA NUCLEOTIDYLTRANSFERASE 1, MITOCHONDRIAL"/>
    <property type="match status" value="1"/>
</dbReference>
<keyword evidence="6" id="KW-0479">Metal-binding</keyword>
<dbReference type="GO" id="GO:0046872">
    <property type="term" value="F:metal ion binding"/>
    <property type="evidence" value="ECO:0007669"/>
    <property type="project" value="UniProtKB-KW"/>
</dbReference>
<keyword evidence="5" id="KW-0548">Nucleotidyltransferase</keyword>
<sequence length="464" mass="54060">MFLVRPRIRQLTRIFKSHYSTKPSLSNLTKSERVEFLRQMALPKSRENPVILKLDTPDYHSLFTDELKSLASMFKEHGYEIRIAGGAVRDLLSGLRPKDLDFATTATPEQMKEMFVAENVRMINMNGEKHGTITPRINDKENFEVTTLRIDVVTDGRHAEVQFTTDWLLDALRRDLTINSMFLGLDGSVYDYFYGYDDLKERRIKFVGDPVTRIREDYLRILRYFRFYGKISKEPDKHDEETLKAIMDNKDGLKNVSGERIWMELKKILDGNFSGDLLIKIIECELGPYIGIPENFNLDELKLVWERSRALKLHPITLLSSVLNSVEDAVALNSRLKLSVFERDLALFVVEHRPPKPHVKPLMPYQQLVLKISNKNTFQYVVEVLKYNNSPHLEEFQNWSIPKFPVTGNMLKEKGVESGRKMGLVLTELRNYWAEQEYKITPEELLKQVPNVLCRLAERKKNKC</sequence>
<dbReference type="InterPro" id="IPR032828">
    <property type="entry name" value="PolyA_RNA-bd"/>
</dbReference>
<evidence type="ECO:0000256" key="8">
    <source>
        <dbReference type="ARBA" id="ARBA00022842"/>
    </source>
</evidence>
<dbReference type="AlphaFoldDB" id="A0A8J6LDX0"/>
<evidence type="ECO:0000256" key="2">
    <source>
        <dbReference type="ARBA" id="ARBA00007265"/>
    </source>
</evidence>
<keyword evidence="8" id="KW-0460">Magnesium</keyword>
<accession>A0A8J6LDX0</accession>
<keyword evidence="7" id="KW-0547">Nucleotide-binding</keyword>
<name>A0A8J6LDX0_TENMO</name>
<evidence type="ECO:0000256" key="7">
    <source>
        <dbReference type="ARBA" id="ARBA00022741"/>
    </source>
</evidence>
<dbReference type="PANTHER" id="PTHR46173:SF1">
    <property type="entry name" value="CCA TRNA NUCLEOTIDYLTRANSFERASE 1, MITOCHONDRIAL"/>
    <property type="match status" value="1"/>
</dbReference>
<feature type="domain" description="tRNA nucleotidyltransferase/poly(A) polymerase RNA and SrmB- binding" evidence="11">
    <location>
        <begin position="239"/>
        <end position="287"/>
    </location>
</feature>
<evidence type="ECO:0000256" key="6">
    <source>
        <dbReference type="ARBA" id="ARBA00022723"/>
    </source>
</evidence>
<evidence type="ECO:0000313" key="13">
    <source>
        <dbReference type="Proteomes" id="UP000719412"/>
    </source>
</evidence>
<evidence type="ECO:0000313" key="12">
    <source>
        <dbReference type="EMBL" id="KAH0817430.1"/>
    </source>
</evidence>
<dbReference type="CDD" id="cd05398">
    <property type="entry name" value="NT_ClassII-CCAase"/>
    <property type="match status" value="1"/>
</dbReference>
<keyword evidence="9" id="KW-0694">RNA-binding</keyword>
<evidence type="ECO:0000256" key="4">
    <source>
        <dbReference type="ARBA" id="ARBA00022694"/>
    </source>
</evidence>
<comment type="similarity">
    <text evidence="2 9">Belongs to the tRNA nucleotidyltransferase/poly(A) polymerase family.</text>
</comment>
<dbReference type="GO" id="GO:0000049">
    <property type="term" value="F:tRNA binding"/>
    <property type="evidence" value="ECO:0007669"/>
    <property type="project" value="TreeGrafter"/>
</dbReference>
<protein>
    <recommendedName>
        <fullName evidence="14">CCA tRNA nucleotidyltransferase 1, mitochondrial</fullName>
    </recommendedName>
</protein>
<gene>
    <name evidence="12" type="ORF">GEV33_005362</name>
</gene>
<reference evidence="12" key="1">
    <citation type="journal article" date="2020" name="J Insects Food Feed">
        <title>The yellow mealworm (Tenebrio molitor) genome: a resource for the emerging insects as food and feed industry.</title>
        <authorList>
            <person name="Eriksson T."/>
            <person name="Andere A."/>
            <person name="Kelstrup H."/>
            <person name="Emery V."/>
            <person name="Picard C."/>
        </authorList>
    </citation>
    <scope>NUCLEOTIDE SEQUENCE</scope>
    <source>
        <strain evidence="12">Stoneville</strain>
        <tissue evidence="12">Whole head</tissue>
    </source>
</reference>
<organism evidence="12 13">
    <name type="scientific">Tenebrio molitor</name>
    <name type="common">Yellow mealworm beetle</name>
    <dbReference type="NCBI Taxonomy" id="7067"/>
    <lineage>
        <taxon>Eukaryota</taxon>
        <taxon>Metazoa</taxon>
        <taxon>Ecdysozoa</taxon>
        <taxon>Arthropoda</taxon>
        <taxon>Hexapoda</taxon>
        <taxon>Insecta</taxon>
        <taxon>Pterygota</taxon>
        <taxon>Neoptera</taxon>
        <taxon>Endopterygota</taxon>
        <taxon>Coleoptera</taxon>
        <taxon>Polyphaga</taxon>
        <taxon>Cucujiformia</taxon>
        <taxon>Tenebrionidae</taxon>
        <taxon>Tenebrio</taxon>
    </lineage>
</organism>
<dbReference type="InterPro" id="IPR002646">
    <property type="entry name" value="PolA_pol_head_dom"/>
</dbReference>
<dbReference type="EMBL" id="JABDTM020019503">
    <property type="protein sequence ID" value="KAH0817430.1"/>
    <property type="molecule type" value="Genomic_DNA"/>
</dbReference>
<evidence type="ECO:0000259" key="11">
    <source>
        <dbReference type="Pfam" id="PF12627"/>
    </source>
</evidence>